<evidence type="ECO:0000313" key="1">
    <source>
        <dbReference type="EMBL" id="RMC06872.1"/>
    </source>
</evidence>
<organism evidence="1 2">
    <name type="scientific">Hirundo rustica rustica</name>
    <dbReference type="NCBI Taxonomy" id="333673"/>
    <lineage>
        <taxon>Eukaryota</taxon>
        <taxon>Metazoa</taxon>
        <taxon>Chordata</taxon>
        <taxon>Craniata</taxon>
        <taxon>Vertebrata</taxon>
        <taxon>Euteleostomi</taxon>
        <taxon>Archelosauria</taxon>
        <taxon>Archosauria</taxon>
        <taxon>Dinosauria</taxon>
        <taxon>Saurischia</taxon>
        <taxon>Theropoda</taxon>
        <taxon>Coelurosauria</taxon>
        <taxon>Aves</taxon>
        <taxon>Neognathae</taxon>
        <taxon>Neoaves</taxon>
        <taxon>Telluraves</taxon>
        <taxon>Australaves</taxon>
        <taxon>Passeriformes</taxon>
        <taxon>Sylvioidea</taxon>
        <taxon>Hirundinidae</taxon>
        <taxon>Hirundo</taxon>
    </lineage>
</organism>
<proteinExistence type="predicted"/>
<evidence type="ECO:0000313" key="2">
    <source>
        <dbReference type="Proteomes" id="UP000269221"/>
    </source>
</evidence>
<sequence>MRNSKVAHIKSCFHARQSQEFAGDGEVGFRSWLPGNRTFLLDCSSSLISFSGHIPAPRCLCCSEGPRPGNRIQGVWPPQCGVQGDNQCPGPAGRTRDDTGQVAICLLGHLGTLLDHLYSIVSQDSQALFHWEVFQTVLLQPVVLHGIVVTKAEDLAPSLAETHTDEINPSSQPVDIPFQSLPTFQQISFDTQLGVVCEITEGGLNPLTHIIKI</sequence>
<protein>
    <submittedName>
        <fullName evidence="1">Uncharacterized protein</fullName>
    </submittedName>
</protein>
<name>A0A3M0K0W1_HIRRU</name>
<keyword evidence="2" id="KW-1185">Reference proteome</keyword>
<accession>A0A3M0K0W1</accession>
<dbReference type="EMBL" id="QRBI01000120">
    <property type="protein sequence ID" value="RMC06872.1"/>
    <property type="molecule type" value="Genomic_DNA"/>
</dbReference>
<gene>
    <name evidence="1" type="ORF">DUI87_16322</name>
</gene>
<comment type="caution">
    <text evidence="1">The sequence shown here is derived from an EMBL/GenBank/DDBJ whole genome shotgun (WGS) entry which is preliminary data.</text>
</comment>
<dbReference type="AlphaFoldDB" id="A0A3M0K0W1"/>
<dbReference type="Proteomes" id="UP000269221">
    <property type="component" value="Unassembled WGS sequence"/>
</dbReference>
<reference evidence="1 2" key="1">
    <citation type="submission" date="2018-07" db="EMBL/GenBank/DDBJ databases">
        <title>A high quality draft genome assembly of the barn swallow (H. rustica rustica).</title>
        <authorList>
            <person name="Formenti G."/>
            <person name="Chiara M."/>
            <person name="Poveda L."/>
            <person name="Francoijs K.-J."/>
            <person name="Bonisoli-Alquati A."/>
            <person name="Canova L."/>
            <person name="Gianfranceschi L."/>
            <person name="Horner D.S."/>
            <person name="Saino N."/>
        </authorList>
    </citation>
    <scope>NUCLEOTIDE SEQUENCE [LARGE SCALE GENOMIC DNA]</scope>
    <source>
        <strain evidence="1">Chelidonia</strain>
        <tissue evidence="1">Blood</tissue>
    </source>
</reference>